<dbReference type="RefSeq" id="WP_273639319.1">
    <property type="nucleotide sequence ID" value="NZ_JAQQXP010000001.1"/>
</dbReference>
<dbReference type="PANTHER" id="PTHR30244">
    <property type="entry name" value="TRANSAMINASE"/>
    <property type="match status" value="1"/>
</dbReference>
<evidence type="ECO:0000256" key="2">
    <source>
        <dbReference type="ARBA" id="ARBA00037999"/>
    </source>
</evidence>
<dbReference type="SUPFAM" id="SSF53383">
    <property type="entry name" value="PLP-dependent transferases"/>
    <property type="match status" value="1"/>
</dbReference>
<dbReference type="Pfam" id="PF01041">
    <property type="entry name" value="DegT_DnrJ_EryC1"/>
    <property type="match status" value="1"/>
</dbReference>
<dbReference type="NCBIfam" id="TIGR03588">
    <property type="entry name" value="PseC"/>
    <property type="match status" value="1"/>
</dbReference>
<accession>A0ABT5L0B2</accession>
<name>A0ABT5L0B2_9ALTE</name>
<dbReference type="InterPro" id="IPR015424">
    <property type="entry name" value="PyrdxlP-dep_Trfase"/>
</dbReference>
<comment type="similarity">
    <text evidence="2 3">Belongs to the DegT/DnrJ/EryC1 family.</text>
</comment>
<dbReference type="Proteomes" id="UP001218788">
    <property type="component" value="Unassembled WGS sequence"/>
</dbReference>
<evidence type="ECO:0000313" key="4">
    <source>
        <dbReference type="EMBL" id="MDC8830457.1"/>
    </source>
</evidence>
<evidence type="ECO:0000313" key="5">
    <source>
        <dbReference type="Proteomes" id="UP001218788"/>
    </source>
</evidence>
<evidence type="ECO:0000256" key="3">
    <source>
        <dbReference type="RuleBase" id="RU004508"/>
    </source>
</evidence>
<dbReference type="EC" id="2.6.1.92" evidence="4"/>
<dbReference type="InterPro" id="IPR015421">
    <property type="entry name" value="PyrdxlP-dep_Trfase_major"/>
</dbReference>
<dbReference type="GO" id="GO:0008483">
    <property type="term" value="F:transaminase activity"/>
    <property type="evidence" value="ECO:0007669"/>
    <property type="project" value="UniProtKB-KW"/>
</dbReference>
<gene>
    <name evidence="4" type="primary">pseC</name>
    <name evidence="4" type="ORF">OIK42_06720</name>
</gene>
<dbReference type="Gene3D" id="3.90.1150.10">
    <property type="entry name" value="Aspartate Aminotransferase, domain 1"/>
    <property type="match status" value="1"/>
</dbReference>
<dbReference type="CDD" id="cd00616">
    <property type="entry name" value="AHBA_syn"/>
    <property type="match status" value="1"/>
</dbReference>
<keyword evidence="4" id="KW-0032">Aminotransferase</keyword>
<dbReference type="InterPro" id="IPR020026">
    <property type="entry name" value="PseC"/>
</dbReference>
<protein>
    <submittedName>
        <fullName evidence="4">UDP-4-amino-4, 6-dideoxy-N-acetyl-beta-L-altrosamine transaminase</fullName>
        <ecNumber evidence="4">2.6.1.92</ecNumber>
    </submittedName>
</protein>
<keyword evidence="1 3" id="KW-0663">Pyridoxal phosphate</keyword>
<reference evidence="4 5" key="1">
    <citation type="submission" date="2022-10" db="EMBL/GenBank/DDBJ databases">
        <title>Alteromonas sp. chi3 Genome sequencing.</title>
        <authorList>
            <person name="Park S."/>
        </authorList>
    </citation>
    <scope>NUCLEOTIDE SEQUENCE [LARGE SCALE GENOMIC DNA]</scope>
    <source>
        <strain evidence="5">chi3</strain>
    </source>
</reference>
<dbReference type="EMBL" id="JAQQXP010000001">
    <property type="protein sequence ID" value="MDC8830457.1"/>
    <property type="molecule type" value="Genomic_DNA"/>
</dbReference>
<sequence>MIPYGKHTLFPDDIEAVKHVLESSFLTQGDQVPRFEQAICQYTGAEYAVACNSGTSGLHIACLAAGVSRGDTVWTVPNSFAASANCALYCGASVDFVDIDPATRNICISALTDKLHLALAENKIPKVIIAVHFAGSSCDMAAISAIVEPYGITLIEDAAHALGGSDSDGNRVGLCKYSAMTVLSFHPVKSITSAEGGMVLTNDEETARQLRRYASHGISRDPQLIGAEHADEPWFYAQFELGFNYRLSDLHAALGLSQLKHLDDFVARRLALVREYDKELTDLPVIKPILDENSAWHLYMIELNRHDRKTVFTQLRERGIGVNVHYIPIHLHPYYQKLGFAPGQFPHAEHYYERALTLPLFPAMSADNQQEVVKQLREVLL</sequence>
<dbReference type="Gene3D" id="3.40.640.10">
    <property type="entry name" value="Type I PLP-dependent aspartate aminotransferase-like (Major domain)"/>
    <property type="match status" value="1"/>
</dbReference>
<keyword evidence="4" id="KW-0808">Transferase</keyword>
<organism evidence="4 5">
    <name type="scientific">Alteromonas gilva</name>
    <dbReference type="NCBI Taxonomy" id="2987522"/>
    <lineage>
        <taxon>Bacteria</taxon>
        <taxon>Pseudomonadati</taxon>
        <taxon>Pseudomonadota</taxon>
        <taxon>Gammaproteobacteria</taxon>
        <taxon>Alteromonadales</taxon>
        <taxon>Alteromonadaceae</taxon>
        <taxon>Alteromonas/Salinimonas group</taxon>
        <taxon>Alteromonas</taxon>
    </lineage>
</organism>
<proteinExistence type="inferred from homology"/>
<dbReference type="InterPro" id="IPR000653">
    <property type="entry name" value="DegT/StrS_aminotransferase"/>
</dbReference>
<dbReference type="InterPro" id="IPR015422">
    <property type="entry name" value="PyrdxlP-dep_Trfase_small"/>
</dbReference>
<comment type="caution">
    <text evidence="4">The sequence shown here is derived from an EMBL/GenBank/DDBJ whole genome shotgun (WGS) entry which is preliminary data.</text>
</comment>
<dbReference type="PANTHER" id="PTHR30244:SF34">
    <property type="entry name" value="DTDP-4-AMINO-4,6-DIDEOXYGALACTOSE TRANSAMINASE"/>
    <property type="match status" value="1"/>
</dbReference>
<dbReference type="PIRSF" id="PIRSF000390">
    <property type="entry name" value="PLP_StrS"/>
    <property type="match status" value="1"/>
</dbReference>
<keyword evidence="5" id="KW-1185">Reference proteome</keyword>
<evidence type="ECO:0000256" key="1">
    <source>
        <dbReference type="ARBA" id="ARBA00022898"/>
    </source>
</evidence>